<dbReference type="InterPro" id="IPR010985">
    <property type="entry name" value="Ribbon_hlx_hlx"/>
</dbReference>
<dbReference type="AlphaFoldDB" id="A0A937FDZ6"/>
<evidence type="ECO:0000313" key="2">
    <source>
        <dbReference type="Proteomes" id="UP000623681"/>
    </source>
</evidence>
<dbReference type="InterPro" id="IPR013321">
    <property type="entry name" value="Arc_rbn_hlx_hlx"/>
</dbReference>
<reference evidence="1" key="1">
    <citation type="submission" date="2021-01" db="EMBL/GenBank/DDBJ databases">
        <title>Genome public.</title>
        <authorList>
            <person name="Liu C."/>
            <person name="Sun Q."/>
        </authorList>
    </citation>
    <scope>NUCLEOTIDE SEQUENCE</scope>
    <source>
        <strain evidence="1">YIM B02565</strain>
    </source>
</reference>
<keyword evidence="2" id="KW-1185">Reference proteome</keyword>
<dbReference type="EMBL" id="JAESWA010000022">
    <property type="protein sequence ID" value="MBL4932270.1"/>
    <property type="molecule type" value="Genomic_DNA"/>
</dbReference>
<protein>
    <submittedName>
        <fullName evidence="1">Ribbon-helix-helix protein, CopG family</fullName>
    </submittedName>
</protein>
<sequence>MPRIDIKDIDEETLRKLDEQCKKYGVKSRSDYIRLLIKMDIMTSIVERINKENK</sequence>
<proteinExistence type="predicted"/>
<organism evidence="1 2">
    <name type="scientific">Clostridium paridis</name>
    <dbReference type="NCBI Taxonomy" id="2803863"/>
    <lineage>
        <taxon>Bacteria</taxon>
        <taxon>Bacillati</taxon>
        <taxon>Bacillota</taxon>
        <taxon>Clostridia</taxon>
        <taxon>Eubacteriales</taxon>
        <taxon>Clostridiaceae</taxon>
        <taxon>Clostridium</taxon>
    </lineage>
</organism>
<gene>
    <name evidence="1" type="ORF">JK634_10665</name>
</gene>
<dbReference type="Gene3D" id="1.10.1220.10">
    <property type="entry name" value="Met repressor-like"/>
    <property type="match status" value="1"/>
</dbReference>
<accession>A0A937FDZ6</accession>
<dbReference type="RefSeq" id="WP_202767636.1">
    <property type="nucleotide sequence ID" value="NZ_JAESWA010000022.1"/>
</dbReference>
<dbReference type="Proteomes" id="UP000623681">
    <property type="component" value="Unassembled WGS sequence"/>
</dbReference>
<dbReference type="GO" id="GO:0006355">
    <property type="term" value="P:regulation of DNA-templated transcription"/>
    <property type="evidence" value="ECO:0007669"/>
    <property type="project" value="InterPro"/>
</dbReference>
<dbReference type="SUPFAM" id="SSF47598">
    <property type="entry name" value="Ribbon-helix-helix"/>
    <property type="match status" value="1"/>
</dbReference>
<comment type="caution">
    <text evidence="1">The sequence shown here is derived from an EMBL/GenBank/DDBJ whole genome shotgun (WGS) entry which is preliminary data.</text>
</comment>
<evidence type="ECO:0000313" key="1">
    <source>
        <dbReference type="EMBL" id="MBL4932270.1"/>
    </source>
</evidence>
<name>A0A937FDZ6_9CLOT</name>